<sequence length="262" mass="28827">MNNKKKKNIMTEIFFDTWYIGVIKEKEGKIMQSSAELKRQAKESLKGRWGQAVLLNLIPTLIGIATILLIMIPIILFATTIYDGSASVSEATTSGGGSSGGGGGIISSIISALFMSGISWTYLDILRGQKDQIEPFKDAFRGFKGLFIGGVISLAVLISIFTTLWGLLLVIPGIIKSYSYSQSYFIYYDIVQETGQTPKVLDTITASRKLMDGYKGQLFWLDLSFIGWHILALATAGIGYLWLSPYISATKAAFYEQLPKDI</sequence>
<dbReference type="PANTHER" id="PTHR40076">
    <property type="entry name" value="MEMBRANE PROTEIN-RELATED"/>
    <property type="match status" value="1"/>
</dbReference>
<name>A0AAV3GXM4_ENTFC</name>
<feature type="transmembrane region" description="Helical" evidence="1">
    <location>
        <begin position="218"/>
        <end position="243"/>
    </location>
</feature>
<accession>A0AAV3GXM4</accession>
<organism evidence="2 3">
    <name type="scientific">Enterococcus faecium R496</name>
    <dbReference type="NCBI Taxonomy" id="1134836"/>
    <lineage>
        <taxon>Bacteria</taxon>
        <taxon>Bacillati</taxon>
        <taxon>Bacillota</taxon>
        <taxon>Bacilli</taxon>
        <taxon>Lactobacillales</taxon>
        <taxon>Enterococcaceae</taxon>
        <taxon>Enterococcus</taxon>
    </lineage>
</organism>
<comment type="caution">
    <text evidence="2">The sequence shown here is derived from an EMBL/GenBank/DDBJ whole genome shotgun (WGS) entry which is preliminary data.</text>
</comment>
<evidence type="ECO:0000313" key="3">
    <source>
        <dbReference type="Proteomes" id="UP000006402"/>
    </source>
</evidence>
<keyword evidence="1" id="KW-0472">Membrane</keyword>
<dbReference type="EMBL" id="AMAH01000067">
    <property type="protein sequence ID" value="EJX54204.1"/>
    <property type="molecule type" value="Genomic_DNA"/>
</dbReference>
<protein>
    <recommendedName>
        <fullName evidence="4">Integral membrane protein</fullName>
    </recommendedName>
</protein>
<evidence type="ECO:0000313" key="2">
    <source>
        <dbReference type="EMBL" id="EJX54204.1"/>
    </source>
</evidence>
<feature type="transmembrane region" description="Helical" evidence="1">
    <location>
        <begin position="146"/>
        <end position="175"/>
    </location>
</feature>
<dbReference type="Pfam" id="PF06161">
    <property type="entry name" value="DUF975"/>
    <property type="match status" value="1"/>
</dbReference>
<evidence type="ECO:0008006" key="4">
    <source>
        <dbReference type="Google" id="ProtNLM"/>
    </source>
</evidence>
<proteinExistence type="predicted"/>
<dbReference type="InterPro" id="IPR010380">
    <property type="entry name" value="DUF975"/>
</dbReference>
<keyword evidence="1" id="KW-0812">Transmembrane</keyword>
<gene>
    <name evidence="2" type="ORF">HMPREF1378_00870</name>
</gene>
<keyword evidence="1" id="KW-1133">Transmembrane helix</keyword>
<evidence type="ECO:0000256" key="1">
    <source>
        <dbReference type="SAM" id="Phobius"/>
    </source>
</evidence>
<dbReference type="Proteomes" id="UP000006402">
    <property type="component" value="Unassembled WGS sequence"/>
</dbReference>
<dbReference type="PANTHER" id="PTHR40076:SF1">
    <property type="entry name" value="MEMBRANE PROTEIN"/>
    <property type="match status" value="1"/>
</dbReference>
<dbReference type="AlphaFoldDB" id="A0AAV3GXM4"/>
<reference evidence="2 3" key="1">
    <citation type="submission" date="2012-04" db="EMBL/GenBank/DDBJ databases">
        <authorList>
            <person name="Weinstock G."/>
            <person name="Sodergren E."/>
            <person name="Lobos E.A."/>
            <person name="Fulton L."/>
            <person name="Fulton R."/>
            <person name="Courtney L."/>
            <person name="Fronick C."/>
            <person name="O'Laughlin M."/>
            <person name="Godfrey J."/>
            <person name="Wilson R.M."/>
            <person name="Miner T."/>
            <person name="Farmer C."/>
            <person name="Delehaunty K."/>
            <person name="Cordes M."/>
            <person name="Minx P."/>
            <person name="Tomlinson C."/>
            <person name="Chen J."/>
            <person name="Wollam A."/>
            <person name="Pepin K.H."/>
            <person name="Bhonagiri V."/>
            <person name="Zhang X."/>
            <person name="Suruliraj S."/>
            <person name="Warren W."/>
            <person name="Mitreva M."/>
            <person name="Mardis E.R."/>
            <person name="Wilson R.K."/>
        </authorList>
    </citation>
    <scope>NUCLEOTIDE SEQUENCE [LARGE SCALE GENOMIC DNA]</scope>
    <source>
        <strain evidence="2 3">R496</strain>
    </source>
</reference>
<feature type="transmembrane region" description="Helical" evidence="1">
    <location>
        <begin position="52"/>
        <end position="82"/>
    </location>
</feature>
<feature type="transmembrane region" description="Helical" evidence="1">
    <location>
        <begin position="102"/>
        <end position="125"/>
    </location>
</feature>